<gene>
    <name evidence="6" type="ORF">N7G274_002654</name>
</gene>
<comment type="subcellular location">
    <subcellularLocation>
        <location evidence="1">Nucleus</location>
    </subcellularLocation>
</comment>
<evidence type="ECO:0000313" key="7">
    <source>
        <dbReference type="Proteomes" id="UP001590950"/>
    </source>
</evidence>
<dbReference type="SMART" id="SM00066">
    <property type="entry name" value="GAL4"/>
    <property type="match status" value="1"/>
</dbReference>
<reference evidence="6 7" key="1">
    <citation type="submission" date="2024-09" db="EMBL/GenBank/DDBJ databases">
        <title>Rethinking Asexuality: The Enigmatic Case of Functional Sexual Genes in Lepraria (Stereocaulaceae).</title>
        <authorList>
            <person name="Doellman M."/>
            <person name="Sun Y."/>
            <person name="Barcenas-Pena A."/>
            <person name="Lumbsch H.T."/>
            <person name="Grewe F."/>
        </authorList>
    </citation>
    <scope>NUCLEOTIDE SEQUENCE [LARGE SCALE GENOMIC DNA]</scope>
    <source>
        <strain evidence="6 7">Mercado 3170</strain>
    </source>
</reference>
<organism evidence="6 7">
    <name type="scientific">Stereocaulon virgatum</name>
    <dbReference type="NCBI Taxonomy" id="373712"/>
    <lineage>
        <taxon>Eukaryota</taxon>
        <taxon>Fungi</taxon>
        <taxon>Dikarya</taxon>
        <taxon>Ascomycota</taxon>
        <taxon>Pezizomycotina</taxon>
        <taxon>Lecanoromycetes</taxon>
        <taxon>OSLEUM clade</taxon>
        <taxon>Lecanoromycetidae</taxon>
        <taxon>Lecanorales</taxon>
        <taxon>Lecanorineae</taxon>
        <taxon>Stereocaulaceae</taxon>
        <taxon>Stereocaulon</taxon>
    </lineage>
</organism>
<evidence type="ECO:0000256" key="4">
    <source>
        <dbReference type="SAM" id="MobiDB-lite"/>
    </source>
</evidence>
<feature type="domain" description="Zn(2)-C6 fungal-type" evidence="5">
    <location>
        <begin position="55"/>
        <end position="85"/>
    </location>
</feature>
<dbReference type="InterPro" id="IPR036864">
    <property type="entry name" value="Zn2-C6_fun-type_DNA-bd_sf"/>
</dbReference>
<protein>
    <recommendedName>
        <fullName evidence="5">Zn(2)-C6 fungal-type domain-containing protein</fullName>
    </recommendedName>
</protein>
<accession>A0ABR4AGF0</accession>
<sequence>MENLPDFTNVLQDGSSLSTVQPTAIMRGPITASQQSPIKLSSTQEPKTRNRAINACSSCRERKAKCDQGKPICGLCQENDRKCEYYRQPSDAAGRKVFNVVKRSTRFLERQRKYLVKSVLQSYLTREHLDALDIEHLELDNGPEDEQRLEPTPLAVADTAYEDDTDDGNLKLDMGIMFGKCRITERIGALVRPKMVEELTNALSDEHYRSAEVAIASDYDFTPGSMYMTPVSGFLFFASADTSLNELRVSNDDADQLIVQYLRNVDPVARVVHKPSFRRVYDEFRLQRDFDNPSSVDDFANSKKAMVFAALLSGAVSMDEESLIDKLGCQKASLVFRLQLATEISLGRAHLSQTSRLQTMQAYVMYLIALCRGHVGRVHSSLVATAIRLGECMGLHKDGTEYGFDPVRTHVGRMLWHQLCFLDIRTSEAHGPRPLIRADGYTTKLPLNVDDDDLQHVDHDQDKYTDMTFSLVIMRCVEVIRSIYVDRGRIGRLEEGKTPLNQLLARVHDLKTKLLKDYSTILEDSEPIQRYTRLNIQLHTSRMHAMILHPYHIHTEYRLPARLNELLNASGIHTMRIVMEIETDKTFKPWLWYAGALQQHHYALLMLMEMYLNPHRKGADAAWKCLDWVFEADPNMPRDQKAYLLVSRIRDAMSEFISAKKPRCPIKMNKQLPPTKAVTRLSNAGNIVDLLLEDGVSMESTTDHFNRSAIPSRHAFKSQDGAKTAIAMPPTAELPYSTPTVPDSLPNILRPELIPRSGDPRRELPVNWSQFDQMYPHGTFTGVLDGPSDSFPGGISAATYPGGPQYQDADVPEHEGHTDNPFILDRPYVPSDHRRRANQAMIYSPTYENIQTNTPIDTSNPLYPTNPSFNSNTSHGLTFTAVNDGYTYGHFNGPPYTAGLAYGNEDTSSRYYINIPRSHTQSEIHGYGETMNHADLAYRRREYPQSA</sequence>
<dbReference type="EMBL" id="JBEFKJ010000008">
    <property type="protein sequence ID" value="KAL2044879.1"/>
    <property type="molecule type" value="Genomic_DNA"/>
</dbReference>
<dbReference type="Proteomes" id="UP001590950">
    <property type="component" value="Unassembled WGS sequence"/>
</dbReference>
<keyword evidence="7" id="KW-1185">Reference proteome</keyword>
<evidence type="ECO:0000256" key="1">
    <source>
        <dbReference type="ARBA" id="ARBA00004123"/>
    </source>
</evidence>
<evidence type="ECO:0000256" key="2">
    <source>
        <dbReference type="ARBA" id="ARBA00022723"/>
    </source>
</evidence>
<name>A0ABR4AGF0_9LECA</name>
<evidence type="ECO:0000313" key="6">
    <source>
        <dbReference type="EMBL" id="KAL2044879.1"/>
    </source>
</evidence>
<evidence type="ECO:0000256" key="3">
    <source>
        <dbReference type="ARBA" id="ARBA00023242"/>
    </source>
</evidence>
<feature type="region of interest" description="Disordered" evidence="4">
    <location>
        <begin position="733"/>
        <end position="761"/>
    </location>
</feature>
<dbReference type="CDD" id="cd00067">
    <property type="entry name" value="GAL4"/>
    <property type="match status" value="1"/>
</dbReference>
<dbReference type="PANTHER" id="PTHR31001:SF40">
    <property type="entry name" value="ZN(II)2CYS6 TRANSCRIPTION FACTOR (EUROFUNG)"/>
    <property type="match status" value="1"/>
</dbReference>
<dbReference type="Gene3D" id="4.10.240.10">
    <property type="entry name" value="Zn(2)-C6 fungal-type DNA-binding domain"/>
    <property type="match status" value="1"/>
</dbReference>
<evidence type="ECO:0000259" key="5">
    <source>
        <dbReference type="PROSITE" id="PS50048"/>
    </source>
</evidence>
<keyword evidence="3" id="KW-0539">Nucleus</keyword>
<dbReference type="PROSITE" id="PS00463">
    <property type="entry name" value="ZN2_CY6_FUNGAL_1"/>
    <property type="match status" value="1"/>
</dbReference>
<dbReference type="PANTHER" id="PTHR31001">
    <property type="entry name" value="UNCHARACTERIZED TRANSCRIPTIONAL REGULATORY PROTEIN"/>
    <property type="match status" value="1"/>
</dbReference>
<dbReference type="PROSITE" id="PS50048">
    <property type="entry name" value="ZN2_CY6_FUNGAL_2"/>
    <property type="match status" value="1"/>
</dbReference>
<dbReference type="SMART" id="SM00906">
    <property type="entry name" value="Fungal_trans"/>
    <property type="match status" value="1"/>
</dbReference>
<keyword evidence="2" id="KW-0479">Metal-binding</keyword>
<comment type="caution">
    <text evidence="6">The sequence shown here is derived from an EMBL/GenBank/DDBJ whole genome shotgun (WGS) entry which is preliminary data.</text>
</comment>
<dbReference type="InterPro" id="IPR007219">
    <property type="entry name" value="XnlR_reg_dom"/>
</dbReference>
<dbReference type="SUPFAM" id="SSF57701">
    <property type="entry name" value="Zn2/Cys6 DNA-binding domain"/>
    <property type="match status" value="1"/>
</dbReference>
<proteinExistence type="predicted"/>
<dbReference type="Pfam" id="PF00172">
    <property type="entry name" value="Zn_clus"/>
    <property type="match status" value="1"/>
</dbReference>
<dbReference type="CDD" id="cd12148">
    <property type="entry name" value="fungal_TF_MHR"/>
    <property type="match status" value="1"/>
</dbReference>
<dbReference type="InterPro" id="IPR001138">
    <property type="entry name" value="Zn2Cys6_DnaBD"/>
</dbReference>
<dbReference type="InterPro" id="IPR050613">
    <property type="entry name" value="Sec_Metabolite_Reg"/>
</dbReference>
<dbReference type="Pfam" id="PF04082">
    <property type="entry name" value="Fungal_trans"/>
    <property type="match status" value="1"/>
</dbReference>